<accession>A0A177AQT0</accession>
<proteinExistence type="predicted"/>
<dbReference type="Proteomes" id="UP000078046">
    <property type="component" value="Unassembled WGS sequence"/>
</dbReference>
<comment type="caution">
    <text evidence="1">The sequence shown here is derived from an EMBL/GenBank/DDBJ whole genome shotgun (WGS) entry which is preliminary data.</text>
</comment>
<reference evidence="1 2" key="1">
    <citation type="submission" date="2016-04" db="EMBL/GenBank/DDBJ databases">
        <title>The genome of Intoshia linei affirms orthonectids as highly simplified spiralians.</title>
        <authorList>
            <person name="Mikhailov K.V."/>
            <person name="Slusarev G.S."/>
            <person name="Nikitin M.A."/>
            <person name="Logacheva M.D."/>
            <person name="Penin A."/>
            <person name="Aleoshin V."/>
            <person name="Panchin Y.V."/>
        </authorList>
    </citation>
    <scope>NUCLEOTIDE SEQUENCE [LARGE SCALE GENOMIC DNA]</scope>
    <source>
        <strain evidence="1">Intl2013</strain>
        <tissue evidence="1">Whole animal</tissue>
    </source>
</reference>
<sequence>MYENKKSKCKKEEENVKICTLNISKNVLEKARLAKTNYKRMIGNSDKILNDKTNERVQRAIYVYTNQPTTHKTKSPINKNPINKEAAKTIIKQSNVYIGKKFVKSM</sequence>
<evidence type="ECO:0000313" key="1">
    <source>
        <dbReference type="EMBL" id="OAF63733.1"/>
    </source>
</evidence>
<name>A0A177AQT0_9BILA</name>
<protein>
    <submittedName>
        <fullName evidence="1">Uncharacterized protein</fullName>
    </submittedName>
</protein>
<gene>
    <name evidence="1" type="ORF">A3Q56_08559</name>
</gene>
<dbReference type="EMBL" id="LWCA01002687">
    <property type="protein sequence ID" value="OAF63733.1"/>
    <property type="molecule type" value="Genomic_DNA"/>
</dbReference>
<dbReference type="AlphaFoldDB" id="A0A177AQT0"/>
<feature type="non-terminal residue" evidence="1">
    <location>
        <position position="106"/>
    </location>
</feature>
<keyword evidence="2" id="KW-1185">Reference proteome</keyword>
<organism evidence="1 2">
    <name type="scientific">Intoshia linei</name>
    <dbReference type="NCBI Taxonomy" id="1819745"/>
    <lineage>
        <taxon>Eukaryota</taxon>
        <taxon>Metazoa</taxon>
        <taxon>Spiralia</taxon>
        <taxon>Lophotrochozoa</taxon>
        <taxon>Mesozoa</taxon>
        <taxon>Orthonectida</taxon>
        <taxon>Rhopaluridae</taxon>
        <taxon>Intoshia</taxon>
    </lineage>
</organism>
<evidence type="ECO:0000313" key="2">
    <source>
        <dbReference type="Proteomes" id="UP000078046"/>
    </source>
</evidence>